<dbReference type="AlphaFoldDB" id="A0A3F3PHY4"/>
<accession>A0A3F3PHY4</accession>
<name>A0A3F3PHY4_9EURO</name>
<organism evidence="1 2">
    <name type="scientific">Aspergillus welwitschiae</name>
    <dbReference type="NCBI Taxonomy" id="1341132"/>
    <lineage>
        <taxon>Eukaryota</taxon>
        <taxon>Fungi</taxon>
        <taxon>Dikarya</taxon>
        <taxon>Ascomycota</taxon>
        <taxon>Pezizomycotina</taxon>
        <taxon>Eurotiomycetes</taxon>
        <taxon>Eurotiomycetidae</taxon>
        <taxon>Eurotiales</taxon>
        <taxon>Aspergillaceae</taxon>
        <taxon>Aspergillus</taxon>
        <taxon>Aspergillus subgen. Circumdati</taxon>
    </lineage>
</organism>
<proteinExistence type="predicted"/>
<dbReference type="GeneID" id="38132565"/>
<gene>
    <name evidence="1" type="ORF">BDQ94DRAFT_13312</name>
</gene>
<keyword evidence="2" id="KW-1185">Reference proteome</keyword>
<dbReference type="RefSeq" id="XP_026619593.1">
    <property type="nucleotide sequence ID" value="XM_026764209.1"/>
</dbReference>
<evidence type="ECO:0000313" key="1">
    <source>
        <dbReference type="EMBL" id="RDH26571.1"/>
    </source>
</evidence>
<sequence length="104" mass="11500">MFDRLLSDSFIIFSNSRHLLTRSLPFLASLVFTSSPSLPPLAPFISIFPFSFPPFVTRFICPTPGLQVIQPPPLGLPSTRSGSSKGDHHILEDAWSHPAWSIPL</sequence>
<evidence type="ECO:0000313" key="2">
    <source>
        <dbReference type="Proteomes" id="UP000253729"/>
    </source>
</evidence>
<protein>
    <submittedName>
        <fullName evidence="1">Uncharacterized protein</fullName>
    </submittedName>
</protein>
<reference evidence="1 2" key="1">
    <citation type="submission" date="2018-07" db="EMBL/GenBank/DDBJ databases">
        <title>The genomes of Aspergillus section Nigri reveals drivers in fungal speciation.</title>
        <authorList>
            <consortium name="DOE Joint Genome Institute"/>
            <person name="Vesth T.C."/>
            <person name="Nybo J."/>
            <person name="Theobald S."/>
            <person name="Brandl J."/>
            <person name="Frisvad J.C."/>
            <person name="Nielsen K.F."/>
            <person name="Lyhne E.K."/>
            <person name="Kogle M.E."/>
            <person name="Kuo A."/>
            <person name="Riley R."/>
            <person name="Clum A."/>
            <person name="Nolan M."/>
            <person name="Lipzen A."/>
            <person name="Salamov A."/>
            <person name="Henrissat B."/>
            <person name="Wiebenga A."/>
            <person name="De vries R.P."/>
            <person name="Grigoriev I.V."/>
            <person name="Mortensen U.H."/>
            <person name="Andersen M.R."/>
            <person name="Baker S.E."/>
        </authorList>
    </citation>
    <scope>NUCLEOTIDE SEQUENCE [LARGE SCALE GENOMIC DNA]</scope>
    <source>
        <strain evidence="1 2">CBS 139.54b</strain>
    </source>
</reference>
<dbReference type="EMBL" id="KZ852133">
    <property type="protein sequence ID" value="RDH26571.1"/>
    <property type="molecule type" value="Genomic_DNA"/>
</dbReference>
<dbReference type="Proteomes" id="UP000253729">
    <property type="component" value="Unassembled WGS sequence"/>
</dbReference>